<protein>
    <submittedName>
        <fullName evidence="1">Trypsin-like peptidase domain-containing protein</fullName>
    </submittedName>
</protein>
<name>A0ABS3TXI9_9PSED</name>
<keyword evidence="2" id="KW-1185">Reference proteome</keyword>
<dbReference type="Gene3D" id="2.40.10.10">
    <property type="entry name" value="Trypsin-like serine proteases"/>
    <property type="match status" value="1"/>
</dbReference>
<reference evidence="1 2" key="1">
    <citation type="submission" date="2020-12" db="EMBL/GenBank/DDBJ databases">
        <title>Pseudomonas schmalbachii sp. nov. isolated from millipede gut.</title>
        <authorList>
            <person name="Shelomi M."/>
        </authorList>
    </citation>
    <scope>NUCLEOTIDE SEQUENCE [LARGE SCALE GENOMIC DNA]</scope>
    <source>
        <strain evidence="1 2">Milli4</strain>
    </source>
</reference>
<gene>
    <name evidence="1" type="ORF">JFY56_21955</name>
</gene>
<evidence type="ECO:0000313" key="2">
    <source>
        <dbReference type="Proteomes" id="UP000669060"/>
    </source>
</evidence>
<proteinExistence type="predicted"/>
<evidence type="ECO:0000313" key="1">
    <source>
        <dbReference type="EMBL" id="MBO3277888.1"/>
    </source>
</evidence>
<dbReference type="SUPFAM" id="SSF50494">
    <property type="entry name" value="Trypsin-like serine proteases"/>
    <property type="match status" value="1"/>
</dbReference>
<dbReference type="InterPro" id="IPR043504">
    <property type="entry name" value="Peptidase_S1_PA_chymotrypsin"/>
</dbReference>
<dbReference type="EMBL" id="JAELYA010000010">
    <property type="protein sequence ID" value="MBO3277888.1"/>
    <property type="molecule type" value="Genomic_DNA"/>
</dbReference>
<organism evidence="1 2">
    <name type="scientific">Pseudomonas schmalbachii</name>
    <dbReference type="NCBI Taxonomy" id="2816993"/>
    <lineage>
        <taxon>Bacteria</taxon>
        <taxon>Pseudomonadati</taxon>
        <taxon>Pseudomonadota</taxon>
        <taxon>Gammaproteobacteria</taxon>
        <taxon>Pseudomonadales</taxon>
        <taxon>Pseudomonadaceae</taxon>
        <taxon>Pseudomonas</taxon>
    </lineage>
</organism>
<dbReference type="Proteomes" id="UP000669060">
    <property type="component" value="Unassembled WGS sequence"/>
</dbReference>
<sequence length="198" mass="21579">MVRPDMDGTGEPHYFRVFSGFPLPFLYMASAVQWNEEYAVTVRHIPLVSGKAHTCSTGCDLVFIRHRCDCKVPLWRAPRVGENITAAGASPYLLGVTGQGKVYPAPFVNTDENSGDYYAIHDAPLVEGMSGGPVIGSDGQIVGINIGIYSTLLNNIDSPGAKGAKRISVFVPFAIIQREWNLLDARLSPDERQRIAAK</sequence>
<accession>A0ABS3TXI9</accession>
<dbReference type="InterPro" id="IPR009003">
    <property type="entry name" value="Peptidase_S1_PA"/>
</dbReference>
<comment type="caution">
    <text evidence="1">The sequence shown here is derived from an EMBL/GenBank/DDBJ whole genome shotgun (WGS) entry which is preliminary data.</text>
</comment>